<dbReference type="UniPathway" id="UPA00666"/>
<evidence type="ECO:0000256" key="1">
    <source>
        <dbReference type="ARBA" id="ARBA00004651"/>
    </source>
</evidence>
<evidence type="ECO:0000313" key="11">
    <source>
        <dbReference type="EMBL" id="OXT02879.1"/>
    </source>
</evidence>
<dbReference type="GO" id="GO:0042158">
    <property type="term" value="P:lipoprotein biosynthetic process"/>
    <property type="evidence" value="ECO:0007669"/>
    <property type="project" value="UniProtKB-UniRule"/>
</dbReference>
<dbReference type="GO" id="GO:0016410">
    <property type="term" value="F:N-acyltransferase activity"/>
    <property type="evidence" value="ECO:0007669"/>
    <property type="project" value="UniProtKB-UniRule"/>
</dbReference>
<dbReference type="CDD" id="cd07571">
    <property type="entry name" value="ALP_N-acyl_transferase"/>
    <property type="match status" value="1"/>
</dbReference>
<evidence type="ECO:0000259" key="10">
    <source>
        <dbReference type="PROSITE" id="PS50263"/>
    </source>
</evidence>
<dbReference type="PANTHER" id="PTHR38686">
    <property type="entry name" value="APOLIPOPROTEIN N-ACYLTRANSFERASE"/>
    <property type="match status" value="1"/>
</dbReference>
<feature type="transmembrane region" description="Helical" evidence="9">
    <location>
        <begin position="67"/>
        <end position="88"/>
    </location>
</feature>
<keyword evidence="8 9" id="KW-0012">Acyltransferase</keyword>
<dbReference type="HAMAP" id="MF_01148">
    <property type="entry name" value="Lnt"/>
    <property type="match status" value="1"/>
</dbReference>
<feature type="domain" description="CN hydrolase" evidence="10">
    <location>
        <begin position="246"/>
        <end position="492"/>
    </location>
</feature>
<keyword evidence="4 9" id="KW-0808">Transferase</keyword>
<accession>A0A231V3X0</accession>
<evidence type="ECO:0000256" key="5">
    <source>
        <dbReference type="ARBA" id="ARBA00022692"/>
    </source>
</evidence>
<dbReference type="Pfam" id="PF00795">
    <property type="entry name" value="CN_hydrolase"/>
    <property type="match status" value="1"/>
</dbReference>
<keyword evidence="12" id="KW-1185">Reference proteome</keyword>
<evidence type="ECO:0000256" key="4">
    <source>
        <dbReference type="ARBA" id="ARBA00022679"/>
    </source>
</evidence>
<feature type="transmembrane region" description="Helical" evidence="9">
    <location>
        <begin position="36"/>
        <end position="55"/>
    </location>
</feature>
<organism evidence="11 12">
    <name type="scientific">Notoacmeibacter marinus</name>
    <dbReference type="NCBI Taxonomy" id="1876515"/>
    <lineage>
        <taxon>Bacteria</taxon>
        <taxon>Pseudomonadati</taxon>
        <taxon>Pseudomonadota</taxon>
        <taxon>Alphaproteobacteria</taxon>
        <taxon>Hyphomicrobiales</taxon>
        <taxon>Notoacmeibacteraceae</taxon>
        <taxon>Notoacmeibacter</taxon>
    </lineage>
</organism>
<comment type="pathway">
    <text evidence="9">Protein modification; lipoprotein biosynthesis (N-acyl transfer).</text>
</comment>
<keyword evidence="11" id="KW-0449">Lipoprotein</keyword>
<sequence length="529" mass="56981">MEDLAGRIVLLSGWRRHGLALFVGALGSFAQAPYDFPFVCFISFPVLILLLDGVADGGGAFSARIMPAFSIGFWFGFGWFAATLWWVGAAFFVEADLHAWMVPIGVIVLPAILACFYGAAAALARVVWADDLGRVFALAASFGMMEWLRTFLFTGFPWAPVAAAAMPVPLLMQPLPFVGMVGMNVLATFVFGLPVLLAGPRWRRAGLSLLVLLIASQIGFGAWRLIIAPDSAGPDNENDRLAVRIVQPAIAQTEKWDDDTRTAIFERHLELTEAPVENGELPQLIVWPETATPWVLTRQPLALLAIARVLQPGQTLLTGSVRAYGEGAATRYTNAVLGIDDTGTIIGGADKVHLVPLGEYLPLADLLSRFGLTELAVLPGGFEAGARHELIELPGLPAILPLICYETIFPQEAAELEGDAELILNVTNDAWFGDTPGPAQHFRLAQYRAVLAARPMIRAANSGISGVIDARGRVLSGLALGTSAMLDIDVPRSPDLQPMRSRSTIGISLMVVFWILALLLTLPSRRALD</sequence>
<keyword evidence="3 9" id="KW-1003">Cell membrane</keyword>
<dbReference type="AlphaFoldDB" id="A0A231V3X0"/>
<dbReference type="EC" id="2.3.1.269" evidence="9"/>
<evidence type="ECO:0000256" key="8">
    <source>
        <dbReference type="ARBA" id="ARBA00023315"/>
    </source>
</evidence>
<keyword evidence="7 9" id="KW-0472">Membrane</keyword>
<name>A0A231V3X0_9HYPH</name>
<evidence type="ECO:0000256" key="9">
    <source>
        <dbReference type="HAMAP-Rule" id="MF_01148"/>
    </source>
</evidence>
<proteinExistence type="inferred from homology"/>
<evidence type="ECO:0000256" key="2">
    <source>
        <dbReference type="ARBA" id="ARBA00010065"/>
    </source>
</evidence>
<feature type="transmembrane region" description="Helical" evidence="9">
    <location>
        <begin position="100"/>
        <end position="123"/>
    </location>
</feature>
<feature type="transmembrane region" description="Helical" evidence="9">
    <location>
        <begin position="205"/>
        <end position="226"/>
    </location>
</feature>
<comment type="function">
    <text evidence="9">Catalyzes the phospholipid dependent N-acylation of the N-terminal cysteine of apolipoprotein, the last step in lipoprotein maturation.</text>
</comment>
<dbReference type="InterPro" id="IPR036526">
    <property type="entry name" value="C-N_Hydrolase_sf"/>
</dbReference>
<comment type="subcellular location">
    <subcellularLocation>
        <location evidence="1 9">Cell membrane</location>
        <topology evidence="1 9">Multi-pass membrane protein</topology>
    </subcellularLocation>
</comment>
<reference evidence="12" key="1">
    <citation type="journal article" date="2017" name="Int. J. Syst. Evol. Microbiol.">
        <title>Notoacmeibacter marinus gen. nov., sp. nov., isolated from the gut of a limpet and proposal of Notoacmeibacteraceae fam. nov. in the order Rhizobiales of the class Alphaproteobacteria.</title>
        <authorList>
            <person name="Huang Z."/>
            <person name="Guo F."/>
            <person name="Lai Q."/>
        </authorList>
    </citation>
    <scope>NUCLEOTIDE SEQUENCE [LARGE SCALE GENOMIC DNA]</scope>
    <source>
        <strain evidence="12">XMTR2A4</strain>
    </source>
</reference>
<dbReference type="Pfam" id="PF20154">
    <property type="entry name" value="LNT_N"/>
    <property type="match status" value="1"/>
</dbReference>
<gene>
    <name evidence="9" type="primary">lnt</name>
    <name evidence="11" type="ORF">B7H23_02510</name>
</gene>
<keyword evidence="6 9" id="KW-1133">Transmembrane helix</keyword>
<protein>
    <recommendedName>
        <fullName evidence="9">Apolipoprotein N-acyltransferase</fullName>
        <shortName evidence="9">ALP N-acyltransferase</shortName>
        <ecNumber evidence="9">2.3.1.269</ecNumber>
    </recommendedName>
</protein>
<comment type="catalytic activity">
    <reaction evidence="9">
        <text>N-terminal S-1,2-diacyl-sn-glyceryl-L-cysteinyl-[lipoprotein] + a glycerophospholipid = N-acyl-S-1,2-diacyl-sn-glyceryl-L-cysteinyl-[lipoprotein] + a 2-acyl-sn-glycero-3-phospholipid + H(+)</text>
        <dbReference type="Rhea" id="RHEA:48228"/>
        <dbReference type="Rhea" id="RHEA-COMP:14681"/>
        <dbReference type="Rhea" id="RHEA-COMP:14684"/>
        <dbReference type="ChEBI" id="CHEBI:15378"/>
        <dbReference type="ChEBI" id="CHEBI:136912"/>
        <dbReference type="ChEBI" id="CHEBI:140656"/>
        <dbReference type="ChEBI" id="CHEBI:140657"/>
        <dbReference type="ChEBI" id="CHEBI:140660"/>
        <dbReference type="EC" id="2.3.1.269"/>
    </reaction>
</comment>
<dbReference type="RefSeq" id="WP_094076825.1">
    <property type="nucleotide sequence ID" value="NZ_NBYO01000001.1"/>
</dbReference>
<dbReference type="NCBIfam" id="TIGR00546">
    <property type="entry name" value="lnt"/>
    <property type="match status" value="1"/>
</dbReference>
<evidence type="ECO:0000313" key="12">
    <source>
        <dbReference type="Proteomes" id="UP000215405"/>
    </source>
</evidence>
<dbReference type="InterPro" id="IPR003010">
    <property type="entry name" value="C-N_Hydrolase"/>
</dbReference>
<dbReference type="GO" id="GO:0005886">
    <property type="term" value="C:plasma membrane"/>
    <property type="evidence" value="ECO:0007669"/>
    <property type="project" value="UniProtKB-SubCell"/>
</dbReference>
<comment type="similarity">
    <text evidence="2 9">Belongs to the CN hydrolase family. Apolipoprotein N-acyltransferase subfamily.</text>
</comment>
<dbReference type="PROSITE" id="PS50263">
    <property type="entry name" value="CN_HYDROLASE"/>
    <property type="match status" value="1"/>
</dbReference>
<dbReference type="SUPFAM" id="SSF56317">
    <property type="entry name" value="Carbon-nitrogen hydrolase"/>
    <property type="match status" value="1"/>
</dbReference>
<dbReference type="Gene3D" id="3.60.110.10">
    <property type="entry name" value="Carbon-nitrogen hydrolase"/>
    <property type="match status" value="1"/>
</dbReference>
<evidence type="ECO:0000256" key="6">
    <source>
        <dbReference type="ARBA" id="ARBA00022989"/>
    </source>
</evidence>
<comment type="caution">
    <text evidence="11">The sequence shown here is derived from an EMBL/GenBank/DDBJ whole genome shotgun (WGS) entry which is preliminary data.</text>
</comment>
<dbReference type="PANTHER" id="PTHR38686:SF1">
    <property type="entry name" value="APOLIPOPROTEIN N-ACYLTRANSFERASE"/>
    <property type="match status" value="1"/>
</dbReference>
<dbReference type="EMBL" id="NBYO01000001">
    <property type="protein sequence ID" value="OXT02879.1"/>
    <property type="molecule type" value="Genomic_DNA"/>
</dbReference>
<dbReference type="InterPro" id="IPR045378">
    <property type="entry name" value="LNT_N"/>
</dbReference>
<dbReference type="InterPro" id="IPR004563">
    <property type="entry name" value="Apolipo_AcylTrfase"/>
</dbReference>
<keyword evidence="5 9" id="KW-0812">Transmembrane</keyword>
<evidence type="ECO:0000256" key="7">
    <source>
        <dbReference type="ARBA" id="ARBA00023136"/>
    </source>
</evidence>
<dbReference type="Proteomes" id="UP000215405">
    <property type="component" value="Unassembled WGS sequence"/>
</dbReference>
<feature type="transmembrane region" description="Helical" evidence="9">
    <location>
        <begin position="176"/>
        <end position="198"/>
    </location>
</feature>
<evidence type="ECO:0000256" key="3">
    <source>
        <dbReference type="ARBA" id="ARBA00022475"/>
    </source>
</evidence>
<feature type="transmembrane region" description="Helical" evidence="9">
    <location>
        <begin position="503"/>
        <end position="522"/>
    </location>
</feature>